<feature type="chain" id="PRO_5045307817" description="Metallothionein" evidence="1">
    <location>
        <begin position="20"/>
        <end position="48"/>
    </location>
</feature>
<evidence type="ECO:0008006" key="4">
    <source>
        <dbReference type="Google" id="ProtNLM"/>
    </source>
</evidence>
<dbReference type="EMBL" id="CP117812">
    <property type="protein sequence ID" value="WDE98045.1"/>
    <property type="molecule type" value="Genomic_DNA"/>
</dbReference>
<evidence type="ECO:0000256" key="1">
    <source>
        <dbReference type="SAM" id="SignalP"/>
    </source>
</evidence>
<keyword evidence="3" id="KW-1185">Reference proteome</keyword>
<gene>
    <name evidence="2" type="ORF">PQO03_19685</name>
</gene>
<dbReference type="Proteomes" id="UP001214250">
    <property type="component" value="Chromosome 2"/>
</dbReference>
<proteinExistence type="predicted"/>
<name>A0ABY7VUZ9_9BACT</name>
<accession>A0ABY7VUZ9</accession>
<sequence length="48" mass="4778">MKKIIIVAAVLLSVWGCSSSESSCTCPGSSGACECTGGTCECGTCEVK</sequence>
<feature type="signal peptide" evidence="1">
    <location>
        <begin position="1"/>
        <end position="19"/>
    </location>
</feature>
<dbReference type="PROSITE" id="PS51257">
    <property type="entry name" value="PROKAR_LIPOPROTEIN"/>
    <property type="match status" value="1"/>
</dbReference>
<organism evidence="2 3">
    <name type="scientific">Lentisphaera profundi</name>
    <dbReference type="NCBI Taxonomy" id="1658616"/>
    <lineage>
        <taxon>Bacteria</taxon>
        <taxon>Pseudomonadati</taxon>
        <taxon>Lentisphaerota</taxon>
        <taxon>Lentisphaeria</taxon>
        <taxon>Lentisphaerales</taxon>
        <taxon>Lentisphaeraceae</taxon>
        <taxon>Lentisphaera</taxon>
    </lineage>
</organism>
<evidence type="ECO:0000313" key="3">
    <source>
        <dbReference type="Proteomes" id="UP001214250"/>
    </source>
</evidence>
<dbReference type="RefSeq" id="WP_274152788.1">
    <property type="nucleotide sequence ID" value="NZ_CP117812.1"/>
</dbReference>
<evidence type="ECO:0000313" key="2">
    <source>
        <dbReference type="EMBL" id="WDE98045.1"/>
    </source>
</evidence>
<keyword evidence="1" id="KW-0732">Signal</keyword>
<protein>
    <recommendedName>
        <fullName evidence="4">Metallothionein</fullName>
    </recommendedName>
</protein>
<reference evidence="2 3" key="1">
    <citation type="submission" date="2023-02" db="EMBL/GenBank/DDBJ databases">
        <title>Genome sequence of Lentisphaera profundi SAORIC-696.</title>
        <authorList>
            <person name="Kim e."/>
            <person name="Cho J.-C."/>
            <person name="Choi A."/>
            <person name="Kang I."/>
        </authorList>
    </citation>
    <scope>NUCLEOTIDE SEQUENCE [LARGE SCALE GENOMIC DNA]</scope>
    <source>
        <strain evidence="2 3">SAORIC-696</strain>
    </source>
</reference>